<reference evidence="3" key="1">
    <citation type="submission" date="2024-01" db="EMBL/GenBank/DDBJ databases">
        <title>Roseobacter fucihabitans sp. nov., isolated from the brown alga Fucus spiralis.</title>
        <authorList>
            <person name="Hahnke S."/>
            <person name="Berger M."/>
            <person name="Schlingloff A."/>
            <person name="Athale I."/>
            <person name="Neumann-Schaal M."/>
            <person name="Adenaya A."/>
            <person name="Poehlein A."/>
            <person name="Daniel R."/>
            <person name="Pertersen J."/>
            <person name="Brinkhoff T."/>
        </authorList>
    </citation>
    <scope>NUCLEOTIDE SEQUENCE [LARGE SCALE GENOMIC DNA]</scope>
    <source>
        <strain evidence="3">B14</strain>
    </source>
</reference>
<protein>
    <recommendedName>
        <fullName evidence="4">Invasion associated locus B (IalB) protein</fullName>
    </recommendedName>
</protein>
<evidence type="ECO:0000313" key="2">
    <source>
        <dbReference type="EMBL" id="WVX46977.1"/>
    </source>
</evidence>
<dbReference type="EMBL" id="CP143423">
    <property type="protein sequence ID" value="WVX46977.1"/>
    <property type="molecule type" value="Genomic_DNA"/>
</dbReference>
<name>A0ABZ2BNZ1_9RHOB</name>
<sequence length="176" mass="18550">MRMNGIFIGLVAALALSGAAVQAQGQSSNLVAEKTDWSVFEDTNPKECWGVAVPDKTVNTRDGRVVAVTRGDILLMVLFRPAANAKAQVTFNGGYPFASGSKVNLNISGSDFALFTDGEWAWPENEAEDAKIVAAMKKGANAVVSGVSTRGTKTEDTFSLLGFTAALEEAEKRCAG</sequence>
<feature type="chain" id="PRO_5046291371" description="Invasion associated locus B (IalB) protein" evidence="1">
    <location>
        <begin position="24"/>
        <end position="176"/>
    </location>
</feature>
<evidence type="ECO:0008006" key="4">
    <source>
        <dbReference type="Google" id="ProtNLM"/>
    </source>
</evidence>
<evidence type="ECO:0000313" key="3">
    <source>
        <dbReference type="Proteomes" id="UP001318682"/>
    </source>
</evidence>
<feature type="signal peptide" evidence="1">
    <location>
        <begin position="1"/>
        <end position="23"/>
    </location>
</feature>
<accession>A0ABZ2BNZ1</accession>
<gene>
    <name evidence="2" type="ORF">ROLI_000350</name>
</gene>
<dbReference type="Pfam" id="PF06776">
    <property type="entry name" value="IalB"/>
    <property type="match status" value="1"/>
</dbReference>
<dbReference type="InterPro" id="IPR010642">
    <property type="entry name" value="Invasion_prot_B"/>
</dbReference>
<keyword evidence="3" id="KW-1185">Reference proteome</keyword>
<organism evidence="2 3">
    <name type="scientific">Roseobacter fucihabitans</name>
    <dbReference type="NCBI Taxonomy" id="1537242"/>
    <lineage>
        <taxon>Bacteria</taxon>
        <taxon>Pseudomonadati</taxon>
        <taxon>Pseudomonadota</taxon>
        <taxon>Alphaproteobacteria</taxon>
        <taxon>Rhodobacterales</taxon>
        <taxon>Roseobacteraceae</taxon>
        <taxon>Roseobacter</taxon>
    </lineage>
</organism>
<evidence type="ECO:0000256" key="1">
    <source>
        <dbReference type="SAM" id="SignalP"/>
    </source>
</evidence>
<keyword evidence="1" id="KW-0732">Signal</keyword>
<dbReference type="Proteomes" id="UP001318682">
    <property type="component" value="Chromosome"/>
</dbReference>
<proteinExistence type="predicted"/>
<dbReference type="RefSeq" id="WP_187430718.1">
    <property type="nucleotide sequence ID" value="NZ_CP143423.1"/>
</dbReference>